<dbReference type="Proteomes" id="UP000814128">
    <property type="component" value="Unassembled WGS sequence"/>
</dbReference>
<proteinExistence type="predicted"/>
<organism evidence="1 2">
    <name type="scientific">Vararia minispora EC-137</name>
    <dbReference type="NCBI Taxonomy" id="1314806"/>
    <lineage>
        <taxon>Eukaryota</taxon>
        <taxon>Fungi</taxon>
        <taxon>Dikarya</taxon>
        <taxon>Basidiomycota</taxon>
        <taxon>Agaricomycotina</taxon>
        <taxon>Agaricomycetes</taxon>
        <taxon>Russulales</taxon>
        <taxon>Lachnocladiaceae</taxon>
        <taxon>Vararia</taxon>
    </lineage>
</organism>
<reference evidence="1" key="2">
    <citation type="journal article" date="2022" name="New Phytol.">
        <title>Evolutionary transition to the ectomycorrhizal habit in the genomes of a hyperdiverse lineage of mushroom-forming fungi.</title>
        <authorList>
            <person name="Looney B."/>
            <person name="Miyauchi S."/>
            <person name="Morin E."/>
            <person name="Drula E."/>
            <person name="Courty P.E."/>
            <person name="Kohler A."/>
            <person name="Kuo A."/>
            <person name="LaButti K."/>
            <person name="Pangilinan J."/>
            <person name="Lipzen A."/>
            <person name="Riley R."/>
            <person name="Andreopoulos W."/>
            <person name="He G."/>
            <person name="Johnson J."/>
            <person name="Nolan M."/>
            <person name="Tritt A."/>
            <person name="Barry K.W."/>
            <person name="Grigoriev I.V."/>
            <person name="Nagy L.G."/>
            <person name="Hibbett D."/>
            <person name="Henrissat B."/>
            <person name="Matheny P.B."/>
            <person name="Labbe J."/>
            <person name="Martin F.M."/>
        </authorList>
    </citation>
    <scope>NUCLEOTIDE SEQUENCE</scope>
    <source>
        <strain evidence="1">EC-137</strain>
    </source>
</reference>
<keyword evidence="2" id="KW-1185">Reference proteome</keyword>
<comment type="caution">
    <text evidence="1">The sequence shown here is derived from an EMBL/GenBank/DDBJ whole genome shotgun (WGS) entry which is preliminary data.</text>
</comment>
<gene>
    <name evidence="1" type="ORF">K488DRAFT_46217</name>
</gene>
<evidence type="ECO:0000313" key="2">
    <source>
        <dbReference type="Proteomes" id="UP000814128"/>
    </source>
</evidence>
<evidence type="ECO:0000313" key="1">
    <source>
        <dbReference type="EMBL" id="KAI0034081.1"/>
    </source>
</evidence>
<name>A0ACB8QRM3_9AGAM</name>
<sequence length="578" mass="63768">MRSSTIFTIAGITLVTSAVVYAVWFDSKRRNDAEFRRKLRASSPCTPQPLGKEKKKVEKSAAQQQTQSSVSASTSASAGPTTITQADLRTAIEKVKAEPVPASPDEKEAFFMQQVNMGEALCAQGGAFALPAAMCFFRALRVYPSPVELIMIYQQTVPEPIFKACVSLLGHAVFIDVLSAAYWNDFPPKSMGVTIEPVDVPDAGGTLMRKRVLVVNKDISAGDVIYKEHPIVTALDADLEGKGEYCSHCLRSMEPAAAIRPISDKFGSAYCSKECELKAMTQYQGLLFATESPVPHDIDPTNTPEQGEKRHLAQEKLVDLVKQSGKAGPLLVSRFVARQVSGELSKLFPGVVASAPTNEFGDSGFTFFDHMERLRYLELTVPENEAEAVRTVFKYTMEGLEQAINDERFAILKGKMAYNAYGVYHGEGRTDKPETNERPEDKEKTRTPVGTSKQIGSAFYFVSSYMQHNCDPSACVTFADGTAELVLTARRSLKAGDELTVAYVDVTRHEGETVIEARRRRRTELARGWRFPCTCQRCAAEAPPNTTDSVTLKDESKLEAPVERRFEKDAEEFIANID</sequence>
<protein>
    <submittedName>
        <fullName evidence="1">Uncharacterized protein</fullName>
    </submittedName>
</protein>
<reference evidence="1" key="1">
    <citation type="submission" date="2021-02" db="EMBL/GenBank/DDBJ databases">
        <authorList>
            <consortium name="DOE Joint Genome Institute"/>
            <person name="Ahrendt S."/>
            <person name="Looney B.P."/>
            <person name="Miyauchi S."/>
            <person name="Morin E."/>
            <person name="Drula E."/>
            <person name="Courty P.E."/>
            <person name="Chicoki N."/>
            <person name="Fauchery L."/>
            <person name="Kohler A."/>
            <person name="Kuo A."/>
            <person name="Labutti K."/>
            <person name="Pangilinan J."/>
            <person name="Lipzen A."/>
            <person name="Riley R."/>
            <person name="Andreopoulos W."/>
            <person name="He G."/>
            <person name="Johnson J."/>
            <person name="Barry K.W."/>
            <person name="Grigoriev I.V."/>
            <person name="Nagy L."/>
            <person name="Hibbett D."/>
            <person name="Henrissat B."/>
            <person name="Matheny P.B."/>
            <person name="Labbe J."/>
            <person name="Martin F."/>
        </authorList>
    </citation>
    <scope>NUCLEOTIDE SEQUENCE</scope>
    <source>
        <strain evidence="1">EC-137</strain>
    </source>
</reference>
<dbReference type="EMBL" id="MU273506">
    <property type="protein sequence ID" value="KAI0034081.1"/>
    <property type="molecule type" value="Genomic_DNA"/>
</dbReference>
<accession>A0ACB8QRM3</accession>